<name>A0A2I1J1V7_BIFLN</name>
<feature type="region of interest" description="Disordered" evidence="1">
    <location>
        <begin position="50"/>
        <end position="70"/>
    </location>
</feature>
<dbReference type="RefSeq" id="WP_015512243.1">
    <property type="nucleotide sequence ID" value="NZ_CP072500.1"/>
</dbReference>
<dbReference type="AlphaFoldDB" id="A0A2I1J1V7"/>
<evidence type="ECO:0000259" key="2">
    <source>
        <dbReference type="PROSITE" id="PS50994"/>
    </source>
</evidence>
<dbReference type="InterPro" id="IPR001584">
    <property type="entry name" value="Integrase_cat-core"/>
</dbReference>
<organism evidence="3 4">
    <name type="scientific">Bifidobacterium longum</name>
    <dbReference type="NCBI Taxonomy" id="216816"/>
    <lineage>
        <taxon>Bacteria</taxon>
        <taxon>Bacillati</taxon>
        <taxon>Actinomycetota</taxon>
        <taxon>Actinomycetes</taxon>
        <taxon>Bifidobacteriales</taxon>
        <taxon>Bifidobacteriaceae</taxon>
        <taxon>Bifidobacterium</taxon>
    </lineage>
</organism>
<dbReference type="PROSITE" id="PS50994">
    <property type="entry name" value="INTEGRASE"/>
    <property type="match status" value="1"/>
</dbReference>
<comment type="caution">
    <text evidence="3">The sequence shown here is derived from an EMBL/GenBank/DDBJ whole genome shotgun (WGS) entry which is preliminary data.</text>
</comment>
<protein>
    <submittedName>
        <fullName evidence="3">Transposase</fullName>
    </submittedName>
</protein>
<sequence>MEDGISMATKRQITLRFRDEYMKASKKDKGRILDEMCSVLAIGRSTARRRLAEAGRGRPSPPPEERLKRYSEQSRDLLVRVWLMMDLPCAKYLKAMLPTWLPMLRAHGELADYDGFAFLELERMSSATMDRYLEKTRDAARPRGTVPTRPAGELLRNSIAIRKAGDELDGLPGNVEADTVAHCGPSARGEFCRTLTVVDIATGWTENASCRNNAFVNFSKAEETIEGRMPFRIRPYDTDNGSEFINRDLIAWLQERDIEQTRSRPYRKNDQATVESRNNHIVRRHAFHYRYTVDELGLLNELWELVRIKANLFTPSKKPVGRACTRDGRPRRVYDEPRTPWERLKEFDEKDRAAGGPGFILPGKREEIERIIATTNPAELVRRIHAIQDRLEALAAPRTAQLARRAGPDMAYLNKTLARIAGVEPEDDETRQADED</sequence>
<dbReference type="Gene3D" id="3.30.420.10">
    <property type="entry name" value="Ribonuclease H-like superfamily/Ribonuclease H"/>
    <property type="match status" value="1"/>
</dbReference>
<dbReference type="Pfam" id="PF00665">
    <property type="entry name" value="rve"/>
    <property type="match status" value="1"/>
</dbReference>
<evidence type="ECO:0000313" key="4">
    <source>
        <dbReference type="Proteomes" id="UP000261288"/>
    </source>
</evidence>
<evidence type="ECO:0000256" key="1">
    <source>
        <dbReference type="SAM" id="MobiDB-lite"/>
    </source>
</evidence>
<reference evidence="3 4" key="1">
    <citation type="submission" date="2018-08" db="EMBL/GenBank/DDBJ databases">
        <title>A genome reference for cultivated species of the human gut microbiota.</title>
        <authorList>
            <person name="Zou Y."/>
            <person name="Xue W."/>
            <person name="Luo G."/>
        </authorList>
    </citation>
    <scope>NUCLEOTIDE SEQUENCE [LARGE SCALE GENOMIC DNA]</scope>
    <source>
        <strain evidence="3 4">TF06-45A</strain>
    </source>
</reference>
<accession>A0A2I1J1V7</accession>
<dbReference type="SUPFAM" id="SSF53098">
    <property type="entry name" value="Ribonuclease H-like"/>
    <property type="match status" value="1"/>
</dbReference>
<feature type="domain" description="Integrase catalytic" evidence="2">
    <location>
        <begin position="168"/>
        <end position="348"/>
    </location>
</feature>
<gene>
    <name evidence="3" type="ORF">DXC63_09585</name>
</gene>
<dbReference type="InterPro" id="IPR012337">
    <property type="entry name" value="RNaseH-like_sf"/>
</dbReference>
<dbReference type="GO" id="GO:0015074">
    <property type="term" value="P:DNA integration"/>
    <property type="evidence" value="ECO:0007669"/>
    <property type="project" value="InterPro"/>
</dbReference>
<evidence type="ECO:0000313" key="3">
    <source>
        <dbReference type="EMBL" id="RGL46408.1"/>
    </source>
</evidence>
<dbReference type="EMBL" id="QSRZ01000010">
    <property type="protein sequence ID" value="RGL46408.1"/>
    <property type="molecule type" value="Genomic_DNA"/>
</dbReference>
<dbReference type="Proteomes" id="UP000261288">
    <property type="component" value="Unassembled WGS sequence"/>
</dbReference>
<dbReference type="GO" id="GO:0003676">
    <property type="term" value="F:nucleic acid binding"/>
    <property type="evidence" value="ECO:0007669"/>
    <property type="project" value="InterPro"/>
</dbReference>
<dbReference type="InterPro" id="IPR036397">
    <property type="entry name" value="RNaseH_sf"/>
</dbReference>
<proteinExistence type="predicted"/>